<proteinExistence type="predicted"/>
<gene>
    <name evidence="2" type="ORF">GCM10011611_14890</name>
</gene>
<dbReference type="AlphaFoldDB" id="A0A8J2YS48"/>
<feature type="domain" description="DUF6602" evidence="1">
    <location>
        <begin position="32"/>
        <end position="133"/>
    </location>
</feature>
<reference evidence="2" key="1">
    <citation type="journal article" date="2014" name="Int. J. Syst. Evol. Microbiol.">
        <title>Complete genome sequence of Corynebacterium casei LMG S-19264T (=DSM 44701T), isolated from a smear-ripened cheese.</title>
        <authorList>
            <consortium name="US DOE Joint Genome Institute (JGI-PGF)"/>
            <person name="Walter F."/>
            <person name="Albersmeier A."/>
            <person name="Kalinowski J."/>
            <person name="Ruckert C."/>
        </authorList>
    </citation>
    <scope>NUCLEOTIDE SEQUENCE</scope>
    <source>
        <strain evidence="2">CGMCC 1.15725</strain>
    </source>
</reference>
<reference evidence="2" key="2">
    <citation type="submission" date="2020-09" db="EMBL/GenBank/DDBJ databases">
        <authorList>
            <person name="Sun Q."/>
            <person name="Zhou Y."/>
        </authorList>
    </citation>
    <scope>NUCLEOTIDE SEQUENCE</scope>
    <source>
        <strain evidence="2">CGMCC 1.15725</strain>
    </source>
</reference>
<evidence type="ECO:0000313" key="2">
    <source>
        <dbReference type="EMBL" id="GGF10335.1"/>
    </source>
</evidence>
<dbReference type="EMBL" id="BMJQ01000003">
    <property type="protein sequence ID" value="GGF10335.1"/>
    <property type="molecule type" value="Genomic_DNA"/>
</dbReference>
<sequence>MTKRATKNPSKVFANVLKQAEQKLLLEAGAAENFDHRGLKGGERTAALAEFLGKHLPAVFGVGGGEAIDFRDNRTGELDLFIYDKSTAAPIQSSTDSSLVPAEALYAVIEVKSVLSQDEMNKCMLAGKRVRELRPFKGHFIASPVDGKRHEEHYRCPYFVFAYTSNLSRDDWAQKEFDRTKLAANSAECSLDIVDRVFVLDRGILRPQIGAASVWENSSGIFLDFYIHLINFLTRERARRPTIDWTAYTARGRWVKLR</sequence>
<accession>A0A8J2YS48</accession>
<keyword evidence="3" id="KW-1185">Reference proteome</keyword>
<evidence type="ECO:0000259" key="1">
    <source>
        <dbReference type="Pfam" id="PF20247"/>
    </source>
</evidence>
<dbReference type="CDD" id="cd21173">
    <property type="entry name" value="NucC-like"/>
    <property type="match status" value="1"/>
</dbReference>
<evidence type="ECO:0000313" key="3">
    <source>
        <dbReference type="Proteomes" id="UP000646365"/>
    </source>
</evidence>
<dbReference type="Proteomes" id="UP000646365">
    <property type="component" value="Unassembled WGS sequence"/>
</dbReference>
<dbReference type="InterPro" id="IPR046537">
    <property type="entry name" value="DUF6602"/>
</dbReference>
<protein>
    <recommendedName>
        <fullName evidence="1">DUF6602 domain-containing protein</fullName>
    </recommendedName>
</protein>
<comment type="caution">
    <text evidence="2">The sequence shown here is derived from an EMBL/GenBank/DDBJ whole genome shotgun (WGS) entry which is preliminary data.</text>
</comment>
<dbReference type="Pfam" id="PF20247">
    <property type="entry name" value="DUF6602"/>
    <property type="match status" value="1"/>
</dbReference>
<organism evidence="2 3">
    <name type="scientific">Aliidongia dinghuensis</name>
    <dbReference type="NCBI Taxonomy" id="1867774"/>
    <lineage>
        <taxon>Bacteria</taxon>
        <taxon>Pseudomonadati</taxon>
        <taxon>Pseudomonadota</taxon>
        <taxon>Alphaproteobacteria</taxon>
        <taxon>Rhodospirillales</taxon>
        <taxon>Dongiaceae</taxon>
        <taxon>Aliidongia</taxon>
    </lineage>
</organism>
<dbReference type="RefSeq" id="WP_189044138.1">
    <property type="nucleotide sequence ID" value="NZ_BMJQ01000003.1"/>
</dbReference>
<name>A0A8J2YS48_9PROT</name>